<feature type="region of interest" description="Disordered" evidence="1">
    <location>
        <begin position="79"/>
        <end position="102"/>
    </location>
</feature>
<feature type="compositionally biased region" description="Basic and acidic residues" evidence="1">
    <location>
        <begin position="79"/>
        <end position="101"/>
    </location>
</feature>
<evidence type="ECO:0000313" key="2">
    <source>
        <dbReference type="EMBL" id="GJT34365.1"/>
    </source>
</evidence>
<dbReference type="Proteomes" id="UP001151760">
    <property type="component" value="Unassembled WGS sequence"/>
</dbReference>
<evidence type="ECO:0000313" key="3">
    <source>
        <dbReference type="Proteomes" id="UP001151760"/>
    </source>
</evidence>
<reference evidence="2" key="1">
    <citation type="journal article" date="2022" name="Int. J. Mol. Sci.">
        <title>Draft Genome of Tanacetum Coccineum: Genomic Comparison of Closely Related Tanacetum-Family Plants.</title>
        <authorList>
            <person name="Yamashiro T."/>
            <person name="Shiraishi A."/>
            <person name="Nakayama K."/>
            <person name="Satake H."/>
        </authorList>
    </citation>
    <scope>NUCLEOTIDE SEQUENCE</scope>
</reference>
<organism evidence="2 3">
    <name type="scientific">Tanacetum coccineum</name>
    <dbReference type="NCBI Taxonomy" id="301880"/>
    <lineage>
        <taxon>Eukaryota</taxon>
        <taxon>Viridiplantae</taxon>
        <taxon>Streptophyta</taxon>
        <taxon>Embryophyta</taxon>
        <taxon>Tracheophyta</taxon>
        <taxon>Spermatophyta</taxon>
        <taxon>Magnoliopsida</taxon>
        <taxon>eudicotyledons</taxon>
        <taxon>Gunneridae</taxon>
        <taxon>Pentapetalae</taxon>
        <taxon>asterids</taxon>
        <taxon>campanulids</taxon>
        <taxon>Asterales</taxon>
        <taxon>Asteraceae</taxon>
        <taxon>Asteroideae</taxon>
        <taxon>Anthemideae</taxon>
        <taxon>Anthemidinae</taxon>
        <taxon>Tanacetum</taxon>
    </lineage>
</organism>
<name>A0ABQ5D4Z9_9ASTR</name>
<reference evidence="2" key="2">
    <citation type="submission" date="2022-01" db="EMBL/GenBank/DDBJ databases">
        <authorList>
            <person name="Yamashiro T."/>
            <person name="Shiraishi A."/>
            <person name="Satake H."/>
            <person name="Nakayama K."/>
        </authorList>
    </citation>
    <scope>NUCLEOTIDE SEQUENCE</scope>
</reference>
<accession>A0ABQ5D4Z9</accession>
<comment type="caution">
    <text evidence="2">The sequence shown here is derived from an EMBL/GenBank/DDBJ whole genome shotgun (WGS) entry which is preliminary data.</text>
</comment>
<keyword evidence="3" id="KW-1185">Reference proteome</keyword>
<gene>
    <name evidence="2" type="ORF">Tco_0924784</name>
</gene>
<protein>
    <submittedName>
        <fullName evidence="2">Uncharacterized protein</fullName>
    </submittedName>
</protein>
<sequence length="161" mass="17792">MVREGDDLEDKDGMEIRGARLAIGEDKKCLVILWIRALGVYLVAKRKMVGLAKTELEQLGVQDLATAIAHAESLINFSTRRDSSKPKDQKVNHEKGGEKKMPNQRLSLRRLHSDAVTKVLTLSLVSSDGVTTNPDAVSIYCTHSLKVTSCKAAILSRFFLN</sequence>
<evidence type="ECO:0000256" key="1">
    <source>
        <dbReference type="SAM" id="MobiDB-lite"/>
    </source>
</evidence>
<proteinExistence type="predicted"/>
<dbReference type="EMBL" id="BQNB010014956">
    <property type="protein sequence ID" value="GJT34365.1"/>
    <property type="molecule type" value="Genomic_DNA"/>
</dbReference>